<proteinExistence type="predicted"/>
<evidence type="ECO:0000313" key="3">
    <source>
        <dbReference type="Proteomes" id="UP000561271"/>
    </source>
</evidence>
<dbReference type="EMBL" id="BLSC01000225">
    <property type="protein sequence ID" value="GFP37926.1"/>
    <property type="molecule type" value="Genomic_DNA"/>
</dbReference>
<evidence type="ECO:0000313" key="2">
    <source>
        <dbReference type="EMBL" id="GFP37926.1"/>
    </source>
</evidence>
<protein>
    <submittedName>
        <fullName evidence="2">Uncharacterized protein</fullName>
    </submittedName>
</protein>
<keyword evidence="1" id="KW-0812">Transmembrane</keyword>
<gene>
    <name evidence="2" type="ORF">HKBW3S44_01606</name>
</gene>
<accession>A0A6V8Q3H2</accession>
<dbReference type="AlphaFoldDB" id="A0A6V8Q3H2"/>
<sequence>RGFPRELSIISGLSFYTIKITWNILPGLLAMGVLFLTGLRLKARMVEEKTVVGKGPAS</sequence>
<name>A0A6V8Q3H2_9ACTN</name>
<dbReference type="Proteomes" id="UP000561271">
    <property type="component" value="Unassembled WGS sequence"/>
</dbReference>
<organism evidence="2 3">
    <name type="scientific">Candidatus Hakubella thermalkaliphila</name>
    <dbReference type="NCBI Taxonomy" id="2754717"/>
    <lineage>
        <taxon>Bacteria</taxon>
        <taxon>Bacillati</taxon>
        <taxon>Actinomycetota</taxon>
        <taxon>Actinomycetota incertae sedis</taxon>
        <taxon>Candidatus Hakubellales</taxon>
        <taxon>Candidatus Hakubellaceae</taxon>
        <taxon>Candidatus Hakubella</taxon>
    </lineage>
</organism>
<feature type="transmembrane region" description="Helical" evidence="1">
    <location>
        <begin position="20"/>
        <end position="39"/>
    </location>
</feature>
<reference evidence="2 3" key="1">
    <citation type="journal article" date="2020" name="Front. Microbiol.">
        <title>Single-cell genomics of novel Actinobacteria with the Wood-Ljungdahl pathway discovered in a serpentinizing system.</title>
        <authorList>
            <person name="Merino N."/>
            <person name="Kawai M."/>
            <person name="Boyd E.S."/>
            <person name="Colman D.R."/>
            <person name="McGlynn S.E."/>
            <person name="Nealson K.H."/>
            <person name="Kurokawa K."/>
            <person name="Hongoh Y."/>
        </authorList>
    </citation>
    <scope>NUCLEOTIDE SEQUENCE [LARGE SCALE GENOMIC DNA]</scope>
    <source>
        <strain evidence="2 3">S44</strain>
    </source>
</reference>
<comment type="caution">
    <text evidence="2">The sequence shown here is derived from an EMBL/GenBank/DDBJ whole genome shotgun (WGS) entry which is preliminary data.</text>
</comment>
<evidence type="ECO:0000256" key="1">
    <source>
        <dbReference type="SAM" id="Phobius"/>
    </source>
</evidence>
<keyword evidence="1" id="KW-0472">Membrane</keyword>
<feature type="non-terminal residue" evidence="2">
    <location>
        <position position="1"/>
    </location>
</feature>
<keyword evidence="1" id="KW-1133">Transmembrane helix</keyword>